<organism evidence="9 10">
    <name type="scientific">Trypanosoma cruzi</name>
    <dbReference type="NCBI Taxonomy" id="5693"/>
    <lineage>
        <taxon>Eukaryota</taxon>
        <taxon>Discoba</taxon>
        <taxon>Euglenozoa</taxon>
        <taxon>Kinetoplastea</taxon>
        <taxon>Metakinetoplastina</taxon>
        <taxon>Trypanosomatida</taxon>
        <taxon>Trypanosomatidae</taxon>
        <taxon>Trypanosoma</taxon>
        <taxon>Schizotrypanum</taxon>
    </lineage>
</organism>
<keyword evidence="2 7" id="KW-0812">Transmembrane</keyword>
<keyword evidence="3" id="KW-0732">Signal</keyword>
<dbReference type="Proteomes" id="UP000246078">
    <property type="component" value="Unassembled WGS sequence"/>
</dbReference>
<dbReference type="VEuPathDB" id="TriTrypDB:BCY84_22047"/>
<feature type="compositionally biased region" description="Basic and acidic residues" evidence="6">
    <location>
        <begin position="287"/>
        <end position="301"/>
    </location>
</feature>
<dbReference type="VEuPathDB" id="TriTrypDB:TCDM_13293"/>
<gene>
    <name evidence="9" type="ORF">C3747_23g213</name>
</gene>
<name>A0A2V2X977_TRYCR</name>
<dbReference type="InterPro" id="IPR013517">
    <property type="entry name" value="FG-GAP"/>
</dbReference>
<dbReference type="OMA" id="TEIWETH"/>
<dbReference type="Pfam" id="PF13517">
    <property type="entry name" value="FG-GAP_3"/>
    <property type="match status" value="1"/>
</dbReference>
<evidence type="ECO:0000259" key="8">
    <source>
        <dbReference type="Pfam" id="PF23722"/>
    </source>
</evidence>
<dbReference type="InterPro" id="IPR045232">
    <property type="entry name" value="FAM234"/>
</dbReference>
<accession>A0A2V2X977</accession>
<sequence length="863" mass="95012">MKHCMSHLGTKVFASRGCAAAGMAIKATIVFVLMMAVAVGADPVKWAEPLFKKPLLRKLLPEEVMAPETVSSGPLSNESNTCRSGVYLEWTARVGSSVFATPRIVDLNHDGNKEILVPTYTQYFEALDGVNGEDEIGFPFVHPNFKSYCSPIPVDMDGDGKTEWLVAMYTGELMVFGDDGKARGAIQVPALPIKKNWMKRNLTGEEAVNLKLQPVRPSAEYFDRILRARQMVDMTPRFPKMRQKTGDGNHGDAAAALGESRPPTAMPRRHLADVDLEEEEEENNEQGDERHDVGTMPRAEEEEREMDLFFDEDEEDVNDEGALLESMEKQHGIGAEGWLSAEAKASMEMLYHPELYKSSVNYEGEKDAFNFRNIRNPTTVVVAEDEVAVDPHIMSTPVIVDADGDGDLDIVLHLSYFFDMKAYEGEKAELLPSDIDINDYVADVLMVLNLVTGEMKWMKVLHLSKKNDTIPAYALSSPVIANPDEDYQQDIYVTTTAGAIFGFNGHGKQLSGWPVWMSSSITSSPSMEDVNADGLIDVCAGDTEGNVACFTANGKQLWSKTFSGAVTKQITYGDVDGDGSIDLAFGTTSGLLYAVRGRDGALLPHFPIATEGPILAPPLLVNLNNTQPLSQQETEGLHIIVPSHDGVLYIVSGTTGCVDGIDINEKSSTMVLADDMTGNGKLDLVVSTLSGSVMVFETQAAFHPLKAWISRVKSTNGLTASEGYVGVFIHPSSRVPRDIRGEQFVLLVTIYDQRRGDAIKRRYGLTITIGPRILVHHMVYGAPGTYAITLRTPLERMYASLFVVMLLPNGQRYEDSVALSFNMHFLESIKIIFLVPFLLACLAISFVRKQHEVQPPPFETQLY</sequence>
<dbReference type="GO" id="GO:0016020">
    <property type="term" value="C:membrane"/>
    <property type="evidence" value="ECO:0007669"/>
    <property type="project" value="UniProtKB-SubCell"/>
</dbReference>
<dbReference type="EMBL" id="PRFC01000023">
    <property type="protein sequence ID" value="PWV16479.1"/>
    <property type="molecule type" value="Genomic_DNA"/>
</dbReference>
<proteinExistence type="predicted"/>
<reference evidence="9 10" key="1">
    <citation type="journal article" date="2018" name="Microb. Genom.">
        <title>Expanding an expanded genome: long-read sequencing of Trypanosoma cruzi.</title>
        <authorList>
            <person name="Berna L."/>
            <person name="Rodriguez M."/>
            <person name="Chiribao M.L."/>
            <person name="Parodi-Talice A."/>
            <person name="Pita S."/>
            <person name="Rijo G."/>
            <person name="Alvarez-Valin F."/>
            <person name="Robello C."/>
        </authorList>
    </citation>
    <scope>NUCLEOTIDE SEQUENCE [LARGE SCALE GENOMIC DNA]</scope>
    <source>
        <strain evidence="9 10">TCC</strain>
    </source>
</reference>
<keyword evidence="5 7" id="KW-0472">Membrane</keyword>
<dbReference type="InterPro" id="IPR056376">
    <property type="entry name" value="DEX1_C"/>
</dbReference>
<dbReference type="InterPro" id="IPR028994">
    <property type="entry name" value="Integrin_alpha_N"/>
</dbReference>
<dbReference type="SUPFAM" id="SSF69318">
    <property type="entry name" value="Integrin alpha N-terminal domain"/>
    <property type="match status" value="1"/>
</dbReference>
<dbReference type="VEuPathDB" id="TriTrypDB:TcCLB.506515.10"/>
<dbReference type="VEuPathDB" id="TriTrypDB:C4B63_61g24"/>
<evidence type="ECO:0000256" key="7">
    <source>
        <dbReference type="SAM" id="Phobius"/>
    </source>
</evidence>
<evidence type="ECO:0000256" key="2">
    <source>
        <dbReference type="ARBA" id="ARBA00022692"/>
    </source>
</evidence>
<feature type="transmembrane region" description="Helical" evidence="7">
    <location>
        <begin position="829"/>
        <end position="847"/>
    </location>
</feature>
<dbReference type="Gene3D" id="2.130.10.10">
    <property type="entry name" value="YVTN repeat-like/Quinoprotein amine dehydrogenase"/>
    <property type="match status" value="1"/>
</dbReference>
<dbReference type="InterPro" id="IPR015943">
    <property type="entry name" value="WD40/YVTN_repeat-like_dom_sf"/>
</dbReference>
<evidence type="ECO:0000256" key="5">
    <source>
        <dbReference type="ARBA" id="ARBA00023136"/>
    </source>
</evidence>
<dbReference type="AlphaFoldDB" id="A0A2V2X977"/>
<dbReference type="PANTHER" id="PTHR21419">
    <property type="match status" value="1"/>
</dbReference>
<dbReference type="VEuPathDB" id="TriTrypDB:TcBrA4_0135450"/>
<dbReference type="VEuPathDB" id="TriTrypDB:Tc_MARK_6306"/>
<comment type="subcellular location">
    <subcellularLocation>
        <location evidence="1">Membrane</location>
        <topology evidence="1">Single-pass membrane protein</topology>
    </subcellularLocation>
</comment>
<comment type="caution">
    <text evidence="9">The sequence shown here is derived from an EMBL/GenBank/DDBJ whole genome shotgun (WGS) entry which is preliminary data.</text>
</comment>
<dbReference type="VEuPathDB" id="TriTrypDB:TcCLB.510053.79"/>
<protein>
    <submittedName>
        <fullName evidence="9">Putative FG-GAP repeat protein</fullName>
    </submittedName>
</protein>
<dbReference type="VEuPathDB" id="TriTrypDB:ECC02_001454"/>
<feature type="region of interest" description="Disordered" evidence="6">
    <location>
        <begin position="237"/>
        <end position="304"/>
    </location>
</feature>
<dbReference type="VEuPathDB" id="TriTrypDB:TcG_09930"/>
<evidence type="ECO:0000256" key="3">
    <source>
        <dbReference type="ARBA" id="ARBA00022729"/>
    </source>
</evidence>
<evidence type="ECO:0000256" key="6">
    <source>
        <dbReference type="SAM" id="MobiDB-lite"/>
    </source>
</evidence>
<feature type="domain" description="DEX1 C-terminal" evidence="8">
    <location>
        <begin position="726"/>
        <end position="822"/>
    </location>
</feature>
<evidence type="ECO:0000313" key="10">
    <source>
        <dbReference type="Proteomes" id="UP000246078"/>
    </source>
</evidence>
<dbReference type="VEuPathDB" id="TriTrypDB:TcYC6_0047960"/>
<dbReference type="PANTHER" id="PTHR21419:SF23">
    <property type="entry name" value="PROTEIN DEFECTIVE IN EXINE FORMATION 1"/>
    <property type="match status" value="1"/>
</dbReference>
<dbReference type="VEuPathDB" id="TriTrypDB:C3747_23g213"/>
<dbReference type="VEuPathDB" id="TriTrypDB:TcCLB.511321.10"/>
<dbReference type="VEuPathDB" id="TriTrypDB:TcCL_NonESM05126"/>
<keyword evidence="4 7" id="KW-1133">Transmembrane helix</keyword>
<dbReference type="Pfam" id="PF23722">
    <property type="entry name" value="Beta-sand_DEX1"/>
    <property type="match status" value="1"/>
</dbReference>
<feature type="compositionally biased region" description="Acidic residues" evidence="6">
    <location>
        <begin position="274"/>
        <end position="286"/>
    </location>
</feature>
<dbReference type="OrthoDB" id="200924at2759"/>
<evidence type="ECO:0000313" key="9">
    <source>
        <dbReference type="EMBL" id="PWV16479.1"/>
    </source>
</evidence>
<dbReference type="VEuPathDB" id="TriTrypDB:TCSYLVIO_009103"/>
<evidence type="ECO:0000256" key="1">
    <source>
        <dbReference type="ARBA" id="ARBA00004167"/>
    </source>
</evidence>
<evidence type="ECO:0000256" key="4">
    <source>
        <dbReference type="ARBA" id="ARBA00022989"/>
    </source>
</evidence>